<sequence length="224" mass="25525">MHTTVVIVQLKHIIISHPPTLSNSTTVNEKKKKFPFVLLLFHTDVTWRPYSTYWVDTNILESLCHADVIKACHVAHALERIATTPSAFLLAFCWAHSFCLILSLIPPNLLPLPGHSQQHRWPYRRIQNQSRARQSHTRPVQSYVAANKNFYYPADTIPVSVALSPGGGCCRLSKPKNLVDMMANFCRNQPPCRRRPPSLRGRAVHNIDDDQANKQLSVAHYFKQ</sequence>
<reference evidence="1 2" key="1">
    <citation type="journal article" date="2018" name="New Phytol.">
        <title>Phylogenomics of Endogonaceae and evolution of mycorrhizas within Mucoromycota.</title>
        <authorList>
            <person name="Chang Y."/>
            <person name="Desiro A."/>
            <person name="Na H."/>
            <person name="Sandor L."/>
            <person name="Lipzen A."/>
            <person name="Clum A."/>
            <person name="Barry K."/>
            <person name="Grigoriev I.V."/>
            <person name="Martin F.M."/>
            <person name="Stajich J.E."/>
            <person name="Smith M.E."/>
            <person name="Bonito G."/>
            <person name="Spatafora J.W."/>
        </authorList>
    </citation>
    <scope>NUCLEOTIDE SEQUENCE [LARGE SCALE GENOMIC DNA]</scope>
    <source>
        <strain evidence="1 2">AD002</strain>
    </source>
</reference>
<protein>
    <submittedName>
        <fullName evidence="1">Uncharacterized protein</fullName>
    </submittedName>
</protein>
<evidence type="ECO:0000313" key="1">
    <source>
        <dbReference type="EMBL" id="RUS25775.1"/>
    </source>
</evidence>
<keyword evidence="2" id="KW-1185">Reference proteome</keyword>
<dbReference type="Proteomes" id="UP000274822">
    <property type="component" value="Unassembled WGS sequence"/>
</dbReference>
<gene>
    <name evidence="1" type="ORF">BC938DRAFT_471678</name>
</gene>
<name>A0A433Q7M6_9FUNG</name>
<accession>A0A433Q7M6</accession>
<dbReference type="AlphaFoldDB" id="A0A433Q7M6"/>
<organism evidence="1 2">
    <name type="scientific">Jimgerdemannia flammicorona</name>
    <dbReference type="NCBI Taxonomy" id="994334"/>
    <lineage>
        <taxon>Eukaryota</taxon>
        <taxon>Fungi</taxon>
        <taxon>Fungi incertae sedis</taxon>
        <taxon>Mucoromycota</taxon>
        <taxon>Mucoromycotina</taxon>
        <taxon>Endogonomycetes</taxon>
        <taxon>Endogonales</taxon>
        <taxon>Endogonaceae</taxon>
        <taxon>Jimgerdemannia</taxon>
    </lineage>
</organism>
<evidence type="ECO:0000313" key="2">
    <source>
        <dbReference type="Proteomes" id="UP000274822"/>
    </source>
</evidence>
<proteinExistence type="predicted"/>
<comment type="caution">
    <text evidence="1">The sequence shown here is derived from an EMBL/GenBank/DDBJ whole genome shotgun (WGS) entry which is preliminary data.</text>
</comment>
<dbReference type="EMBL" id="RBNJ01012054">
    <property type="protein sequence ID" value="RUS25775.1"/>
    <property type="molecule type" value="Genomic_DNA"/>
</dbReference>